<keyword evidence="5 8" id="KW-0812">Transmembrane</keyword>
<reference evidence="9 10" key="1">
    <citation type="submission" date="2017-04" db="EMBL/GenBank/DDBJ databases">
        <authorList>
            <consortium name="Geobacter pelophilus Genome Sequencing"/>
            <person name="Aoyagi T."/>
            <person name="Koike H."/>
            <person name="Hori T."/>
        </authorList>
    </citation>
    <scope>NUCLEOTIDE SEQUENCE [LARGE SCALE GENOMIC DNA]</scope>
    <source>
        <strain evidence="9 10">Drf2</strain>
    </source>
</reference>
<accession>A0ABQ0MF47</accession>
<comment type="similarity">
    <text evidence="2">Belongs to the auxin efflux carrier (TC 2.A.69) family.</text>
</comment>
<evidence type="ECO:0000256" key="5">
    <source>
        <dbReference type="ARBA" id="ARBA00022692"/>
    </source>
</evidence>
<dbReference type="RefSeq" id="WP_085812101.1">
    <property type="nucleotide sequence ID" value="NZ_BDQG01000001.1"/>
</dbReference>
<feature type="transmembrane region" description="Helical" evidence="8">
    <location>
        <begin position="154"/>
        <end position="174"/>
    </location>
</feature>
<keyword evidence="4" id="KW-1003">Cell membrane</keyword>
<feature type="transmembrane region" description="Helical" evidence="8">
    <location>
        <begin position="58"/>
        <end position="79"/>
    </location>
</feature>
<dbReference type="InterPro" id="IPR038770">
    <property type="entry name" value="Na+/solute_symporter_sf"/>
</dbReference>
<protein>
    <submittedName>
        <fullName evidence="9">Membrane protein</fullName>
    </submittedName>
</protein>
<evidence type="ECO:0000256" key="1">
    <source>
        <dbReference type="ARBA" id="ARBA00004651"/>
    </source>
</evidence>
<feature type="transmembrane region" description="Helical" evidence="8">
    <location>
        <begin position="249"/>
        <end position="269"/>
    </location>
</feature>
<evidence type="ECO:0000256" key="6">
    <source>
        <dbReference type="ARBA" id="ARBA00022989"/>
    </source>
</evidence>
<keyword evidence="10" id="KW-1185">Reference proteome</keyword>
<feature type="transmembrane region" description="Helical" evidence="8">
    <location>
        <begin position="91"/>
        <end position="113"/>
    </location>
</feature>
<evidence type="ECO:0000256" key="3">
    <source>
        <dbReference type="ARBA" id="ARBA00022448"/>
    </source>
</evidence>
<keyword evidence="3" id="KW-0813">Transport</keyword>
<reference evidence="10" key="2">
    <citation type="submission" date="2017-05" db="EMBL/GenBank/DDBJ databases">
        <title>Draft genome sequence of Geobacter pelophilus, a iron(III)-reducing bacteria.</title>
        <authorList>
            <person name="Aoyagi T."/>
            <person name="Koike H."/>
            <person name="Morita T."/>
            <person name="Sato Y."/>
            <person name="Habe H."/>
            <person name="Hori T."/>
        </authorList>
    </citation>
    <scope>NUCLEOTIDE SEQUENCE [LARGE SCALE GENOMIC DNA]</scope>
    <source>
        <strain evidence="10">Drf2</strain>
    </source>
</reference>
<feature type="transmembrane region" description="Helical" evidence="8">
    <location>
        <begin position="275"/>
        <end position="297"/>
    </location>
</feature>
<keyword evidence="6 8" id="KW-1133">Transmembrane helix</keyword>
<gene>
    <name evidence="9" type="ORF">GPEL0_01r0691</name>
</gene>
<dbReference type="Gene3D" id="1.20.1530.20">
    <property type="match status" value="1"/>
</dbReference>
<evidence type="ECO:0000256" key="4">
    <source>
        <dbReference type="ARBA" id="ARBA00022475"/>
    </source>
</evidence>
<comment type="subcellular location">
    <subcellularLocation>
        <location evidence="1">Cell membrane</location>
        <topology evidence="1">Multi-pass membrane protein</topology>
    </subcellularLocation>
</comment>
<proteinExistence type="inferred from homology"/>
<dbReference type="PANTHER" id="PTHR36838:SF1">
    <property type="entry name" value="SLR1864 PROTEIN"/>
    <property type="match status" value="1"/>
</dbReference>
<dbReference type="Pfam" id="PF03547">
    <property type="entry name" value="Mem_trans"/>
    <property type="match status" value="1"/>
</dbReference>
<organism evidence="9 10">
    <name type="scientific">Geoanaerobacter pelophilus</name>
    <dbReference type="NCBI Taxonomy" id="60036"/>
    <lineage>
        <taxon>Bacteria</taxon>
        <taxon>Pseudomonadati</taxon>
        <taxon>Thermodesulfobacteriota</taxon>
        <taxon>Desulfuromonadia</taxon>
        <taxon>Geobacterales</taxon>
        <taxon>Geobacteraceae</taxon>
        <taxon>Geoanaerobacter</taxon>
    </lineage>
</organism>
<dbReference type="InterPro" id="IPR004776">
    <property type="entry name" value="Mem_transp_PIN-like"/>
</dbReference>
<feature type="transmembrane region" description="Helical" evidence="8">
    <location>
        <begin position="218"/>
        <end position="237"/>
    </location>
</feature>
<feature type="transmembrane region" description="Helical" evidence="8">
    <location>
        <begin position="120"/>
        <end position="142"/>
    </location>
</feature>
<evidence type="ECO:0000256" key="7">
    <source>
        <dbReference type="ARBA" id="ARBA00023136"/>
    </source>
</evidence>
<feature type="transmembrane region" description="Helical" evidence="8">
    <location>
        <begin position="28"/>
        <end position="46"/>
    </location>
</feature>
<comment type="caution">
    <text evidence="9">The sequence shown here is derived from an EMBL/GenBank/DDBJ whole genome shotgun (WGS) entry which is preliminary data.</text>
</comment>
<sequence length="302" mass="32287">MENFALIGVFVVLGMFFRRLPAFPKDSAQAFNIFALYVSLPAVILLKVPQIVFSPEVAIAAAIPWGMLAFSAALVLLAARLSGWERSVTGVLLLVVPLGNTSFLGIPMIQAFFGPSGLPYLIIYDQIGTMVIMATYGSFILATYGKQGALNLSAVARKAVLFPPTLALIVGLATRSWPYPEKLVQCLQSVATTLVPVVMTAIGLQIRFRLPPRVFTPLAFGLTVKLLLAPLLALLVCRFLEVNGMVVDVSILESAMPPMVTAGALAVVAGMDSDLAVAMIGIGIILSFGTIPTIYWLTRLFA</sequence>
<name>A0ABQ0MF47_9BACT</name>
<keyword evidence="7 8" id="KW-0472">Membrane</keyword>
<dbReference type="EMBL" id="BDQG01000001">
    <property type="protein sequence ID" value="GAW65679.1"/>
    <property type="molecule type" value="Genomic_DNA"/>
</dbReference>
<evidence type="ECO:0000313" key="10">
    <source>
        <dbReference type="Proteomes" id="UP000194153"/>
    </source>
</evidence>
<evidence type="ECO:0000313" key="9">
    <source>
        <dbReference type="EMBL" id="GAW65679.1"/>
    </source>
</evidence>
<dbReference type="PANTHER" id="PTHR36838">
    <property type="entry name" value="AUXIN EFFLUX CARRIER FAMILY PROTEIN"/>
    <property type="match status" value="1"/>
</dbReference>
<evidence type="ECO:0000256" key="2">
    <source>
        <dbReference type="ARBA" id="ARBA00010145"/>
    </source>
</evidence>
<evidence type="ECO:0000256" key="8">
    <source>
        <dbReference type="SAM" id="Phobius"/>
    </source>
</evidence>
<dbReference type="Proteomes" id="UP000194153">
    <property type="component" value="Unassembled WGS sequence"/>
</dbReference>